<dbReference type="EC" id="2.7.7.41" evidence="6 18"/>
<gene>
    <name evidence="20" type="primary">cdsA</name>
    <name evidence="20" type="ORF">GCM10007301_49840</name>
</gene>
<keyword evidence="9" id="KW-0444">Lipid biosynthesis</keyword>
<keyword evidence="13 19" id="KW-1133">Transmembrane helix</keyword>
<organism evidence="20 21">
    <name type="scientific">Azorhizobium oxalatiphilum</name>
    <dbReference type="NCBI Taxonomy" id="980631"/>
    <lineage>
        <taxon>Bacteria</taxon>
        <taxon>Pseudomonadati</taxon>
        <taxon>Pseudomonadota</taxon>
        <taxon>Alphaproteobacteria</taxon>
        <taxon>Hyphomicrobiales</taxon>
        <taxon>Xanthobacteraceae</taxon>
        <taxon>Azorhizobium</taxon>
    </lineage>
</organism>
<evidence type="ECO:0000256" key="8">
    <source>
        <dbReference type="ARBA" id="ARBA00022475"/>
    </source>
</evidence>
<keyword evidence="17" id="KW-1208">Phospholipid metabolism</keyword>
<evidence type="ECO:0000313" key="21">
    <source>
        <dbReference type="Proteomes" id="UP000606044"/>
    </source>
</evidence>
<reference evidence="20" key="2">
    <citation type="submission" date="2020-09" db="EMBL/GenBank/DDBJ databases">
        <authorList>
            <person name="Sun Q."/>
            <person name="Sedlacek I."/>
        </authorList>
    </citation>
    <scope>NUCLEOTIDE SEQUENCE</scope>
    <source>
        <strain evidence="20">CCM 7897</strain>
    </source>
</reference>
<dbReference type="Pfam" id="PF01148">
    <property type="entry name" value="CTP_transf_1"/>
    <property type="match status" value="1"/>
</dbReference>
<evidence type="ECO:0000256" key="6">
    <source>
        <dbReference type="ARBA" id="ARBA00012487"/>
    </source>
</evidence>
<comment type="similarity">
    <text evidence="5 18">Belongs to the CDS family.</text>
</comment>
<dbReference type="PANTHER" id="PTHR46382:SF1">
    <property type="entry name" value="PHOSPHATIDATE CYTIDYLYLTRANSFERASE"/>
    <property type="match status" value="1"/>
</dbReference>
<dbReference type="RefSeq" id="WP_188583580.1">
    <property type="nucleotide sequence ID" value="NZ_BMCT01000009.1"/>
</dbReference>
<accession>A0A917CD43</accession>
<comment type="catalytic activity">
    <reaction evidence="1 18">
        <text>a 1,2-diacyl-sn-glycero-3-phosphate + CTP + H(+) = a CDP-1,2-diacyl-sn-glycerol + diphosphate</text>
        <dbReference type="Rhea" id="RHEA:16229"/>
        <dbReference type="ChEBI" id="CHEBI:15378"/>
        <dbReference type="ChEBI" id="CHEBI:33019"/>
        <dbReference type="ChEBI" id="CHEBI:37563"/>
        <dbReference type="ChEBI" id="CHEBI:58332"/>
        <dbReference type="ChEBI" id="CHEBI:58608"/>
        <dbReference type="EC" id="2.7.7.41"/>
    </reaction>
</comment>
<dbReference type="Proteomes" id="UP000606044">
    <property type="component" value="Unassembled WGS sequence"/>
</dbReference>
<feature type="transmembrane region" description="Helical" evidence="19">
    <location>
        <begin position="105"/>
        <end position="122"/>
    </location>
</feature>
<comment type="pathway">
    <text evidence="3 18">Phospholipid metabolism; CDP-diacylglycerol biosynthesis; CDP-diacylglycerol from sn-glycerol 3-phosphate: step 3/3.</text>
</comment>
<protein>
    <recommendedName>
        <fullName evidence="7 18">Phosphatidate cytidylyltransferase</fullName>
        <ecNumber evidence="6 18">2.7.7.41</ecNumber>
    </recommendedName>
</protein>
<dbReference type="EMBL" id="BMCT01000009">
    <property type="protein sequence ID" value="GGF83864.1"/>
    <property type="molecule type" value="Genomic_DNA"/>
</dbReference>
<evidence type="ECO:0000256" key="11">
    <source>
        <dbReference type="ARBA" id="ARBA00022692"/>
    </source>
</evidence>
<dbReference type="GO" id="GO:0016024">
    <property type="term" value="P:CDP-diacylglycerol biosynthetic process"/>
    <property type="evidence" value="ECO:0007669"/>
    <property type="project" value="TreeGrafter"/>
</dbReference>
<feature type="transmembrane region" description="Helical" evidence="19">
    <location>
        <begin position="169"/>
        <end position="194"/>
    </location>
</feature>
<dbReference type="GO" id="GO:0004605">
    <property type="term" value="F:phosphatidate cytidylyltransferase activity"/>
    <property type="evidence" value="ECO:0007669"/>
    <property type="project" value="UniProtKB-EC"/>
</dbReference>
<dbReference type="PANTHER" id="PTHR46382">
    <property type="entry name" value="PHOSPHATIDATE CYTIDYLYLTRANSFERASE"/>
    <property type="match status" value="1"/>
</dbReference>
<keyword evidence="10 18" id="KW-0808">Transferase</keyword>
<evidence type="ECO:0000256" key="7">
    <source>
        <dbReference type="ARBA" id="ARBA00019373"/>
    </source>
</evidence>
<evidence type="ECO:0000313" key="20">
    <source>
        <dbReference type="EMBL" id="GGF83864.1"/>
    </source>
</evidence>
<evidence type="ECO:0000256" key="14">
    <source>
        <dbReference type="ARBA" id="ARBA00023098"/>
    </source>
</evidence>
<evidence type="ECO:0000256" key="16">
    <source>
        <dbReference type="ARBA" id="ARBA00023209"/>
    </source>
</evidence>
<name>A0A917CD43_9HYPH</name>
<reference evidence="20" key="1">
    <citation type="journal article" date="2014" name="Int. J. Syst. Evol. Microbiol.">
        <title>Complete genome sequence of Corynebacterium casei LMG S-19264T (=DSM 44701T), isolated from a smear-ripened cheese.</title>
        <authorList>
            <consortium name="US DOE Joint Genome Institute (JGI-PGF)"/>
            <person name="Walter F."/>
            <person name="Albersmeier A."/>
            <person name="Kalinowski J."/>
            <person name="Ruckert C."/>
        </authorList>
    </citation>
    <scope>NUCLEOTIDE SEQUENCE</scope>
    <source>
        <strain evidence="20">CCM 7897</strain>
    </source>
</reference>
<keyword evidence="14" id="KW-0443">Lipid metabolism</keyword>
<comment type="caution">
    <text evidence="20">The sequence shown here is derived from an EMBL/GenBank/DDBJ whole genome shotgun (WGS) entry which is preliminary data.</text>
</comment>
<comment type="pathway">
    <text evidence="4">Lipid metabolism.</text>
</comment>
<evidence type="ECO:0000256" key="5">
    <source>
        <dbReference type="ARBA" id="ARBA00010185"/>
    </source>
</evidence>
<dbReference type="AlphaFoldDB" id="A0A917CD43"/>
<keyword evidence="11 18" id="KW-0812">Transmembrane</keyword>
<comment type="subcellular location">
    <subcellularLocation>
        <location evidence="2">Cell membrane</location>
        <topology evidence="2">Multi-pass membrane protein</topology>
    </subcellularLocation>
</comment>
<evidence type="ECO:0000256" key="3">
    <source>
        <dbReference type="ARBA" id="ARBA00005119"/>
    </source>
</evidence>
<evidence type="ECO:0000256" key="15">
    <source>
        <dbReference type="ARBA" id="ARBA00023136"/>
    </source>
</evidence>
<evidence type="ECO:0000256" key="9">
    <source>
        <dbReference type="ARBA" id="ARBA00022516"/>
    </source>
</evidence>
<evidence type="ECO:0000256" key="10">
    <source>
        <dbReference type="ARBA" id="ARBA00022679"/>
    </source>
</evidence>
<dbReference type="InterPro" id="IPR000374">
    <property type="entry name" value="PC_trans"/>
</dbReference>
<feature type="transmembrane region" description="Helical" evidence="19">
    <location>
        <begin position="16"/>
        <end position="38"/>
    </location>
</feature>
<keyword evidence="15 19" id="KW-0472">Membrane</keyword>
<evidence type="ECO:0000256" key="13">
    <source>
        <dbReference type="ARBA" id="ARBA00022989"/>
    </source>
</evidence>
<keyword evidence="12 18" id="KW-0548">Nucleotidyltransferase</keyword>
<feature type="transmembrane region" description="Helical" evidence="19">
    <location>
        <begin position="129"/>
        <end position="149"/>
    </location>
</feature>
<evidence type="ECO:0000256" key="17">
    <source>
        <dbReference type="ARBA" id="ARBA00023264"/>
    </source>
</evidence>
<keyword evidence="8" id="KW-1003">Cell membrane</keyword>
<keyword evidence="21" id="KW-1185">Reference proteome</keyword>
<feature type="transmembrane region" description="Helical" evidence="19">
    <location>
        <begin position="58"/>
        <end position="76"/>
    </location>
</feature>
<evidence type="ECO:0000256" key="4">
    <source>
        <dbReference type="ARBA" id="ARBA00005189"/>
    </source>
</evidence>
<dbReference type="GO" id="GO:0005886">
    <property type="term" value="C:plasma membrane"/>
    <property type="evidence" value="ECO:0007669"/>
    <property type="project" value="UniProtKB-SubCell"/>
</dbReference>
<keyword evidence="16" id="KW-0594">Phospholipid biosynthesis</keyword>
<proteinExistence type="inferred from homology"/>
<sequence length="271" mass="27766">MPVIGGRDLKQRTLSAAVLAPVVLFITWLGGIPFAVLWTLAGLGALWEWSRIARTSPVPLLPVLGGLILIAGAILLELGEIRYCLMLTAAGILGCALAVRPRLWSGVGFFCAAIAALPVIVLRGADEVGFLAILFLFAVVWGTDIAAYFTGRALGGPKLWPRLSPNKTWSGAIGGAVFGTLAGVLVTLAGGLVFSPMLIVVGLALSVIGQAGDLAESAFKRAFGVKDASKLIPGHGGLLDRLDGFATATLAALLIAAGHGGASPAAGLLLW</sequence>
<dbReference type="PROSITE" id="PS01315">
    <property type="entry name" value="CDS"/>
    <property type="match status" value="1"/>
</dbReference>
<evidence type="ECO:0000256" key="12">
    <source>
        <dbReference type="ARBA" id="ARBA00022695"/>
    </source>
</evidence>
<evidence type="ECO:0000256" key="2">
    <source>
        <dbReference type="ARBA" id="ARBA00004651"/>
    </source>
</evidence>
<evidence type="ECO:0000256" key="19">
    <source>
        <dbReference type="SAM" id="Phobius"/>
    </source>
</evidence>
<evidence type="ECO:0000256" key="1">
    <source>
        <dbReference type="ARBA" id="ARBA00001698"/>
    </source>
</evidence>
<evidence type="ECO:0000256" key="18">
    <source>
        <dbReference type="RuleBase" id="RU003938"/>
    </source>
</evidence>